<dbReference type="Pfam" id="PF00499">
    <property type="entry name" value="Oxidored_q3"/>
    <property type="match status" value="1"/>
</dbReference>
<dbReference type="PANTHER" id="PTHR33269:SF17">
    <property type="entry name" value="NADH-UBIQUINONE OXIDOREDUCTASE CHAIN 6"/>
    <property type="match status" value="1"/>
</dbReference>
<keyword evidence="2" id="KW-0812">Transmembrane</keyword>
<dbReference type="GO" id="GO:0048038">
    <property type="term" value="F:quinone binding"/>
    <property type="evidence" value="ECO:0007669"/>
    <property type="project" value="UniProtKB-UniRule"/>
</dbReference>
<dbReference type="Proteomes" id="UP000256779">
    <property type="component" value="Unassembled WGS sequence"/>
</dbReference>
<dbReference type="Gene3D" id="1.20.120.1200">
    <property type="entry name" value="NADH-ubiquinone/plastoquinone oxidoreductase chain 6, subunit NuoJ"/>
    <property type="match status" value="1"/>
</dbReference>
<comment type="similarity">
    <text evidence="1 2">Belongs to the complex I subunit 6 family.</text>
</comment>
<proteinExistence type="inferred from homology"/>
<dbReference type="InterPro" id="IPR001457">
    <property type="entry name" value="NADH_UbQ/plastoQ_OxRdtase_su6"/>
</dbReference>
<dbReference type="EC" id="7.1.1.-" evidence="2"/>
<reference evidence="3 4" key="1">
    <citation type="submission" date="2018-07" db="EMBL/GenBank/DDBJ databases">
        <title>Genomic Encyclopedia of Type Strains, Phase IV (KMG-IV): sequencing the most valuable type-strain genomes for metagenomic binning, comparative biology and taxonomic classification.</title>
        <authorList>
            <person name="Goeker M."/>
        </authorList>
    </citation>
    <scope>NUCLEOTIDE SEQUENCE [LARGE SCALE GENOMIC DNA]</scope>
    <source>
        <strain evidence="3 4">DSM 4134</strain>
    </source>
</reference>
<dbReference type="InterPro" id="IPR042106">
    <property type="entry name" value="Nuo/plastoQ_OxRdtase_6_NuoJ"/>
</dbReference>
<comment type="subcellular location">
    <subcellularLocation>
        <location evidence="2">Cell membrane</location>
        <topology evidence="2">Multi-pass membrane protein</topology>
    </subcellularLocation>
</comment>
<keyword evidence="2" id="KW-0520">NAD</keyword>
<dbReference type="GO" id="GO:0005886">
    <property type="term" value="C:plasma membrane"/>
    <property type="evidence" value="ECO:0007669"/>
    <property type="project" value="UniProtKB-SubCell"/>
</dbReference>
<dbReference type="PANTHER" id="PTHR33269">
    <property type="entry name" value="NADH-UBIQUINONE OXIDOREDUCTASE CHAIN 6"/>
    <property type="match status" value="1"/>
</dbReference>
<comment type="catalytic activity">
    <reaction evidence="2">
        <text>a quinone + NADH + 5 H(+)(in) = a quinol + NAD(+) + 4 H(+)(out)</text>
        <dbReference type="Rhea" id="RHEA:57888"/>
        <dbReference type="ChEBI" id="CHEBI:15378"/>
        <dbReference type="ChEBI" id="CHEBI:24646"/>
        <dbReference type="ChEBI" id="CHEBI:57540"/>
        <dbReference type="ChEBI" id="CHEBI:57945"/>
        <dbReference type="ChEBI" id="CHEBI:132124"/>
    </reaction>
</comment>
<dbReference type="EMBL" id="QREG01000035">
    <property type="protein sequence ID" value="RED91891.1"/>
    <property type="molecule type" value="Genomic_DNA"/>
</dbReference>
<feature type="transmembrane region" description="Helical" evidence="2">
    <location>
        <begin position="33"/>
        <end position="51"/>
    </location>
</feature>
<feature type="transmembrane region" description="Helical" evidence="2">
    <location>
        <begin position="57"/>
        <end position="78"/>
    </location>
</feature>
<evidence type="ECO:0000256" key="2">
    <source>
        <dbReference type="RuleBase" id="RU004429"/>
    </source>
</evidence>
<evidence type="ECO:0000313" key="3">
    <source>
        <dbReference type="EMBL" id="RED91891.1"/>
    </source>
</evidence>
<feature type="transmembrane region" description="Helical" evidence="2">
    <location>
        <begin position="141"/>
        <end position="162"/>
    </location>
</feature>
<keyword evidence="2" id="KW-1003">Cell membrane</keyword>
<protein>
    <recommendedName>
        <fullName evidence="2">NADH-quinone oxidoreductase subunit J</fullName>
        <ecNumber evidence="2">7.1.1.-</ecNumber>
    </recommendedName>
</protein>
<sequence>MTMAINKLFFFFFAAMTVLPVIYILFTGNIVRSAFALVVSLLGVAALYVLLQAEVMAVVQLLIYAGGIIVLLLFGIMLTRRLSEEGVFAGHRGVVIGALMALMLFGMLVRLILGSGLEFETAAPVTDQVAHVGIAFLTDHIVAFELVAYLLLVALVGAAFLAKKSDKA</sequence>
<dbReference type="OrthoDB" id="981464at2"/>
<keyword evidence="2" id="KW-0874">Quinone</keyword>
<evidence type="ECO:0000256" key="1">
    <source>
        <dbReference type="ARBA" id="ARBA00005698"/>
    </source>
</evidence>
<dbReference type="GO" id="GO:0008137">
    <property type="term" value="F:NADH dehydrogenase (ubiquinone) activity"/>
    <property type="evidence" value="ECO:0007669"/>
    <property type="project" value="UniProtKB-UniRule"/>
</dbReference>
<name>A0A3D9KVW4_MARFU</name>
<comment type="function">
    <text evidence="2">NDH-1 shuttles electrons from NADH, via FMN and iron-sulfur (Fe-S) centers, to quinones in the respiratory chain. Couples the redox reaction to proton translocation (for every two electrons transferred, four hydrogen ions are translocated across the cytoplasmic membrane), and thus conserves the redox energy in a proton gradient.</text>
</comment>
<organism evidence="3 4">
    <name type="scientific">Marinoscillum furvescens DSM 4134</name>
    <dbReference type="NCBI Taxonomy" id="1122208"/>
    <lineage>
        <taxon>Bacteria</taxon>
        <taxon>Pseudomonadati</taxon>
        <taxon>Bacteroidota</taxon>
        <taxon>Cytophagia</taxon>
        <taxon>Cytophagales</taxon>
        <taxon>Reichenbachiellaceae</taxon>
        <taxon>Marinoscillum</taxon>
    </lineage>
</organism>
<dbReference type="AlphaFoldDB" id="A0A3D9KVW4"/>
<keyword evidence="4" id="KW-1185">Reference proteome</keyword>
<accession>A0A3D9KVW4</accession>
<keyword evidence="2" id="KW-1133">Transmembrane helix</keyword>
<keyword evidence="2" id="KW-0472">Membrane</keyword>
<comment type="caution">
    <text evidence="3">The sequence shown here is derived from an EMBL/GenBank/DDBJ whole genome shotgun (WGS) entry which is preliminary data.</text>
</comment>
<feature type="transmembrane region" description="Helical" evidence="2">
    <location>
        <begin position="6"/>
        <end position="26"/>
    </location>
</feature>
<evidence type="ECO:0000313" key="4">
    <source>
        <dbReference type="Proteomes" id="UP000256779"/>
    </source>
</evidence>
<gene>
    <name evidence="3" type="ORF">C7460_1356</name>
</gene>
<feature type="transmembrane region" description="Helical" evidence="2">
    <location>
        <begin position="90"/>
        <end position="113"/>
    </location>
</feature>